<evidence type="ECO:0000313" key="1">
    <source>
        <dbReference type="EMBL" id="GAA50616.1"/>
    </source>
</evidence>
<dbReference type="EMBL" id="DF143062">
    <property type="protein sequence ID" value="GAA50616.1"/>
    <property type="molecule type" value="Genomic_DNA"/>
</dbReference>
<gene>
    <name evidence="1" type="ORF">CLF_104800</name>
</gene>
<dbReference type="AlphaFoldDB" id="G7YCD2"/>
<sequence length="417" mass="47419">MLSTYRLIEDEPTADTPPIIVPKFITVASGKDEANMEKENQGDYLVDNWTITSTESGLTRRREQLAAGAFVVPFSINNIHDDINKIHAFFPWDTAAVQNFLTVAYTVPRALACTNLRVRVRDLLLRTEVNKPGHNFIAAAKPIHSDVRPSWFPLTEYLCDAYWDFITFTAHILGSVLRFVISPVRTECKPWTDLFYCAAPILSGRSAFGPSVTCFIPAVYAYKICKQDFFISSNRRCPQNSFVLRVENKPSDVQQFMSDKVIELTDSVSGVQHIATIRLPCITCNSPAGAFLQQVCFTYCVQNTKANTISQDPFDFILNALITVYLNYITENLERNYSMLQKLHVKLDSLVSASSSEPKNEHLLPFSYMDELNKYEEVLRDGARYADLKSADWMRELPYPDADPQQKSLQARYQVRI</sequence>
<reference evidence="1" key="1">
    <citation type="journal article" date="2011" name="Genome Biol.">
        <title>The draft genome of the carcinogenic human liver fluke Clonorchis sinensis.</title>
        <authorList>
            <person name="Wang X."/>
            <person name="Chen W."/>
            <person name="Huang Y."/>
            <person name="Sun J."/>
            <person name="Men J."/>
            <person name="Liu H."/>
            <person name="Luo F."/>
            <person name="Guo L."/>
            <person name="Lv X."/>
            <person name="Deng C."/>
            <person name="Zhou C."/>
            <person name="Fan Y."/>
            <person name="Li X."/>
            <person name="Huang L."/>
            <person name="Hu Y."/>
            <person name="Liang C."/>
            <person name="Hu X."/>
            <person name="Xu J."/>
            <person name="Yu X."/>
        </authorList>
    </citation>
    <scope>NUCLEOTIDE SEQUENCE [LARGE SCALE GENOMIC DNA]</scope>
    <source>
        <strain evidence="1">Henan</strain>
    </source>
</reference>
<reference key="2">
    <citation type="submission" date="2011-10" db="EMBL/GenBank/DDBJ databases">
        <title>The genome and transcriptome sequence of Clonorchis sinensis provide insights into the carcinogenic liver fluke.</title>
        <authorList>
            <person name="Wang X."/>
            <person name="Huang Y."/>
            <person name="Chen W."/>
            <person name="Liu H."/>
            <person name="Guo L."/>
            <person name="Chen Y."/>
            <person name="Luo F."/>
            <person name="Zhou W."/>
            <person name="Sun J."/>
            <person name="Mao Q."/>
            <person name="Liang P."/>
            <person name="Zhou C."/>
            <person name="Tian Y."/>
            <person name="Men J."/>
            <person name="Lv X."/>
            <person name="Huang L."/>
            <person name="Zhou J."/>
            <person name="Hu Y."/>
            <person name="Li R."/>
            <person name="Zhang F."/>
            <person name="Lei H."/>
            <person name="Li X."/>
            <person name="Hu X."/>
            <person name="Liang C."/>
            <person name="Xu J."/>
            <person name="Wu Z."/>
            <person name="Yu X."/>
        </authorList>
    </citation>
    <scope>NUCLEOTIDE SEQUENCE</scope>
    <source>
        <strain>Henan</strain>
    </source>
</reference>
<protein>
    <submittedName>
        <fullName evidence="1">Uncharacterized protein</fullName>
    </submittedName>
</protein>
<accession>G7YCD2</accession>
<name>G7YCD2_CLOSI</name>
<proteinExistence type="predicted"/>
<keyword evidence="2" id="KW-1185">Reference proteome</keyword>
<evidence type="ECO:0000313" key="2">
    <source>
        <dbReference type="Proteomes" id="UP000008909"/>
    </source>
</evidence>
<organism evidence="1 2">
    <name type="scientific">Clonorchis sinensis</name>
    <name type="common">Chinese liver fluke</name>
    <dbReference type="NCBI Taxonomy" id="79923"/>
    <lineage>
        <taxon>Eukaryota</taxon>
        <taxon>Metazoa</taxon>
        <taxon>Spiralia</taxon>
        <taxon>Lophotrochozoa</taxon>
        <taxon>Platyhelminthes</taxon>
        <taxon>Trematoda</taxon>
        <taxon>Digenea</taxon>
        <taxon>Opisthorchiida</taxon>
        <taxon>Opisthorchiata</taxon>
        <taxon>Opisthorchiidae</taxon>
        <taxon>Clonorchis</taxon>
    </lineage>
</organism>
<dbReference type="Proteomes" id="UP000008909">
    <property type="component" value="Unassembled WGS sequence"/>
</dbReference>